<dbReference type="GeneID" id="88171395"/>
<dbReference type="InterPro" id="IPR003591">
    <property type="entry name" value="Leu-rich_rpt_typical-subtyp"/>
</dbReference>
<dbReference type="GO" id="GO:0005737">
    <property type="term" value="C:cytoplasm"/>
    <property type="evidence" value="ECO:0007669"/>
    <property type="project" value="TreeGrafter"/>
</dbReference>
<dbReference type="AlphaFoldDB" id="A0AAX4H3I6"/>
<evidence type="ECO:0000256" key="2">
    <source>
        <dbReference type="ARBA" id="ARBA00022737"/>
    </source>
</evidence>
<sequence>MERNDPLLPFAYSTSSKNERFALNTDPREKYVRDQNASSMYHTRSTQKDEDQPGESPQLRGPVLLSVPSIKRKMGESFTEKDDVKRMDYDFFTGTPNDQVQTDSSNERQTIQLMEPLVSGGVEARAVAESSSILPSSPPVVNPVSEYDLSTHEVTVPDSPVLTPKAFNLETSPIKRLQVQSSEADFGIDQFNRFKFSSLAQSSSVHQSEELSNRNLGSSFNEARQIIQTSFENIHTSVSLAHMQLEDIPDEIKDLNNLVIFENSGHVMRQLYLNNNNLSMLNPNLFQFTKLNVLSLRQNKLIFIPSSIENLVDLRDLNLSINELRHLPPQILHLSKLHTFRAGPNPFVEVYDNATEIELSDLRYEKGLRWVSPIKIKRETSQVPTLKALCLNTIATYDVTYRETKHWKKSVPKLYHPIIALTISKGKFNERCNECDLIVVEPYATVYEWWNILLNKSIPIKRKFCSGKCVSKYNAV</sequence>
<keyword evidence="2" id="KW-0677">Repeat</keyword>
<protein>
    <submittedName>
        <fullName evidence="4">Uncharacterized protein</fullName>
    </submittedName>
</protein>
<dbReference type="EMBL" id="CP138894">
    <property type="protein sequence ID" value="WPK23101.1"/>
    <property type="molecule type" value="Genomic_DNA"/>
</dbReference>
<dbReference type="RefSeq" id="XP_062875488.1">
    <property type="nucleotide sequence ID" value="XM_063019418.1"/>
</dbReference>
<dbReference type="PANTHER" id="PTHR48051:SF54">
    <property type="entry name" value="LEUCINE-RICH REPEAT-CONTAINING PROTEIN"/>
    <property type="match status" value="1"/>
</dbReference>
<accession>A0AAX4H3I6</accession>
<proteinExistence type="predicted"/>
<keyword evidence="1" id="KW-0433">Leucine-rich repeat</keyword>
<dbReference type="SMART" id="SM00369">
    <property type="entry name" value="LRR_TYP"/>
    <property type="match status" value="2"/>
</dbReference>
<dbReference type="InterPro" id="IPR001611">
    <property type="entry name" value="Leu-rich_rpt"/>
</dbReference>
<feature type="region of interest" description="Disordered" evidence="3">
    <location>
        <begin position="24"/>
        <end position="63"/>
    </location>
</feature>
<reference evidence="4 5" key="1">
    <citation type="submission" date="2023-10" db="EMBL/GenBank/DDBJ databases">
        <title>Draft Genome Sequence of Candida saopaulonensis from a very Premature Infant with Sepsis.</title>
        <authorList>
            <person name="Ning Y."/>
            <person name="Dai R."/>
            <person name="Xiao M."/>
            <person name="Xu Y."/>
            <person name="Yan Q."/>
            <person name="Zhang L."/>
        </authorList>
    </citation>
    <scope>NUCLEOTIDE SEQUENCE [LARGE SCALE GENOMIC DNA]</scope>
    <source>
        <strain evidence="4 5">19XY460</strain>
    </source>
</reference>
<gene>
    <name evidence="4" type="ORF">PUMCH_000326</name>
</gene>
<name>A0AAX4H3I6_9ASCO</name>
<dbReference type="KEGG" id="asau:88171395"/>
<evidence type="ECO:0000256" key="1">
    <source>
        <dbReference type="ARBA" id="ARBA00022614"/>
    </source>
</evidence>
<evidence type="ECO:0000313" key="5">
    <source>
        <dbReference type="Proteomes" id="UP001338582"/>
    </source>
</evidence>
<keyword evidence="5" id="KW-1185">Reference proteome</keyword>
<evidence type="ECO:0000256" key="3">
    <source>
        <dbReference type="SAM" id="MobiDB-lite"/>
    </source>
</evidence>
<dbReference type="Gene3D" id="3.80.10.10">
    <property type="entry name" value="Ribonuclease Inhibitor"/>
    <property type="match status" value="1"/>
</dbReference>
<dbReference type="InterPro" id="IPR050216">
    <property type="entry name" value="LRR_domain-containing"/>
</dbReference>
<evidence type="ECO:0000313" key="4">
    <source>
        <dbReference type="EMBL" id="WPK23101.1"/>
    </source>
</evidence>
<feature type="compositionally biased region" description="Polar residues" evidence="3">
    <location>
        <begin position="35"/>
        <end position="44"/>
    </location>
</feature>
<dbReference type="InterPro" id="IPR032675">
    <property type="entry name" value="LRR_dom_sf"/>
</dbReference>
<dbReference type="PANTHER" id="PTHR48051">
    <property type="match status" value="1"/>
</dbReference>
<dbReference type="Pfam" id="PF13855">
    <property type="entry name" value="LRR_8"/>
    <property type="match status" value="1"/>
</dbReference>
<dbReference type="Proteomes" id="UP001338582">
    <property type="component" value="Chromosome 1"/>
</dbReference>
<dbReference type="SUPFAM" id="SSF52058">
    <property type="entry name" value="L domain-like"/>
    <property type="match status" value="1"/>
</dbReference>
<organism evidence="4 5">
    <name type="scientific">Australozyma saopauloensis</name>
    <dbReference type="NCBI Taxonomy" id="291208"/>
    <lineage>
        <taxon>Eukaryota</taxon>
        <taxon>Fungi</taxon>
        <taxon>Dikarya</taxon>
        <taxon>Ascomycota</taxon>
        <taxon>Saccharomycotina</taxon>
        <taxon>Pichiomycetes</taxon>
        <taxon>Metschnikowiaceae</taxon>
        <taxon>Australozyma</taxon>
    </lineage>
</organism>